<feature type="region of interest" description="Disordered" evidence="11">
    <location>
        <begin position="37"/>
        <end position="111"/>
    </location>
</feature>
<keyword evidence="6 12" id="KW-1133">Transmembrane helix</keyword>
<dbReference type="InterPro" id="IPR045900">
    <property type="entry name" value="Peroxisomal_Ade_carrier"/>
</dbReference>
<evidence type="ECO:0000256" key="1">
    <source>
        <dbReference type="ARBA" id="ARBA00004585"/>
    </source>
</evidence>
<sequence length="379" mass="40840">MSNESIVAEVVAASVGGAFSASALYPLEMLKTRMQAETKVKKKKGGANEKQPEETAEIASSSADDGEGEEGAIPVPSSDEETEPTRQKQAAHKKGKNAQPEDRGEDDEDEQEAPLGMIPYARKMHAEGGIGAFYSGIETSAIQSAMEKSLYFFAYTFLKNAYKTLTGLTSIDTIPNLVLGSLAEWAHLPVTLPIDCLTTAIQTDKTGRGAFALMSAMLSEKGVGGMYKGIQAYAVLCLKPAIQYTVYEQVKRMVLLERRLAGHHKGNLRHGSRRGDDVEALSAAEAFFLGMFARTVATMITFPYVRAKVMLQSTYAERGLKGGIPAMIVEMYGEGGLSEVFQGLGPELTRGIFSAALMMMAKEKLAVVVNALVGAQKRM</sequence>
<feature type="repeat" description="Solcar" evidence="9">
    <location>
        <begin position="171"/>
        <end position="253"/>
    </location>
</feature>
<evidence type="ECO:0000256" key="5">
    <source>
        <dbReference type="ARBA" id="ARBA00022737"/>
    </source>
</evidence>
<comment type="subcellular location">
    <subcellularLocation>
        <location evidence="1">Peroxisome membrane</location>
        <topology evidence="1">Multi-pass membrane protein</topology>
    </subcellularLocation>
</comment>
<evidence type="ECO:0000313" key="13">
    <source>
        <dbReference type="EMBL" id="CAE2282343.1"/>
    </source>
</evidence>
<evidence type="ECO:0000256" key="9">
    <source>
        <dbReference type="PROSITE-ProRule" id="PRU00282"/>
    </source>
</evidence>
<name>A0A7S4NE59_9STRA</name>
<feature type="transmembrane region" description="Helical" evidence="12">
    <location>
        <begin position="6"/>
        <end position="27"/>
    </location>
</feature>
<keyword evidence="8" id="KW-0576">Peroxisome</keyword>
<organism evidence="13">
    <name type="scientific">Odontella aurita</name>
    <dbReference type="NCBI Taxonomy" id="265563"/>
    <lineage>
        <taxon>Eukaryota</taxon>
        <taxon>Sar</taxon>
        <taxon>Stramenopiles</taxon>
        <taxon>Ochrophyta</taxon>
        <taxon>Bacillariophyta</taxon>
        <taxon>Mediophyceae</taxon>
        <taxon>Biddulphiophycidae</taxon>
        <taxon>Eupodiscales</taxon>
        <taxon>Odontellaceae</taxon>
        <taxon>Odontella</taxon>
    </lineage>
</organism>
<dbReference type="Gene3D" id="1.50.40.10">
    <property type="entry name" value="Mitochondrial carrier domain"/>
    <property type="match status" value="2"/>
</dbReference>
<evidence type="ECO:0000256" key="4">
    <source>
        <dbReference type="ARBA" id="ARBA00022692"/>
    </source>
</evidence>
<dbReference type="GO" id="GO:0015217">
    <property type="term" value="F:ADP transmembrane transporter activity"/>
    <property type="evidence" value="ECO:0007669"/>
    <property type="project" value="InterPro"/>
</dbReference>
<evidence type="ECO:0008006" key="14">
    <source>
        <dbReference type="Google" id="ProtNLM"/>
    </source>
</evidence>
<dbReference type="Pfam" id="PF00153">
    <property type="entry name" value="Mito_carr"/>
    <property type="match status" value="4"/>
</dbReference>
<feature type="repeat" description="Solcar" evidence="9">
    <location>
        <begin position="281"/>
        <end position="368"/>
    </location>
</feature>
<accession>A0A7S4NE59</accession>
<keyword evidence="7 9" id="KW-0472">Membrane</keyword>
<keyword evidence="3 10" id="KW-0813">Transport</keyword>
<dbReference type="GO" id="GO:0005778">
    <property type="term" value="C:peroxisomal membrane"/>
    <property type="evidence" value="ECO:0007669"/>
    <property type="project" value="UniProtKB-SubCell"/>
</dbReference>
<keyword evidence="4 9" id="KW-0812">Transmembrane</keyword>
<evidence type="ECO:0000256" key="10">
    <source>
        <dbReference type="RuleBase" id="RU000488"/>
    </source>
</evidence>
<comment type="similarity">
    <text evidence="2 10">Belongs to the mitochondrial carrier (TC 2.A.29) family.</text>
</comment>
<evidence type="ECO:0000256" key="12">
    <source>
        <dbReference type="SAM" id="Phobius"/>
    </source>
</evidence>
<feature type="repeat" description="Solcar" evidence="9">
    <location>
        <begin position="4"/>
        <end position="161"/>
    </location>
</feature>
<dbReference type="EMBL" id="HBKQ01056016">
    <property type="protein sequence ID" value="CAE2282343.1"/>
    <property type="molecule type" value="Transcribed_RNA"/>
</dbReference>
<protein>
    <recommendedName>
        <fullName evidence="14">ADP,ATP carrier protein</fullName>
    </recommendedName>
</protein>
<dbReference type="GO" id="GO:0007031">
    <property type="term" value="P:peroxisome organization"/>
    <property type="evidence" value="ECO:0007669"/>
    <property type="project" value="TreeGrafter"/>
</dbReference>
<dbReference type="PANTHER" id="PTHR46650:SF1">
    <property type="entry name" value="PEROXISOMAL ADENINE NUCLEOTIDE TRANSPORTER 1"/>
    <property type="match status" value="1"/>
</dbReference>
<dbReference type="InterPro" id="IPR018108">
    <property type="entry name" value="MCP_transmembrane"/>
</dbReference>
<dbReference type="InterPro" id="IPR023395">
    <property type="entry name" value="MCP_dom_sf"/>
</dbReference>
<dbReference type="GO" id="GO:0005347">
    <property type="term" value="F:ATP transmembrane transporter activity"/>
    <property type="evidence" value="ECO:0007669"/>
    <property type="project" value="InterPro"/>
</dbReference>
<evidence type="ECO:0000256" key="11">
    <source>
        <dbReference type="SAM" id="MobiDB-lite"/>
    </source>
</evidence>
<evidence type="ECO:0000256" key="3">
    <source>
        <dbReference type="ARBA" id="ARBA00022448"/>
    </source>
</evidence>
<evidence type="ECO:0000256" key="7">
    <source>
        <dbReference type="ARBA" id="ARBA00023136"/>
    </source>
</evidence>
<evidence type="ECO:0000256" key="8">
    <source>
        <dbReference type="ARBA" id="ARBA00023140"/>
    </source>
</evidence>
<dbReference type="SUPFAM" id="SSF103506">
    <property type="entry name" value="Mitochondrial carrier"/>
    <property type="match status" value="1"/>
</dbReference>
<proteinExistence type="inferred from homology"/>
<evidence type="ECO:0000256" key="2">
    <source>
        <dbReference type="ARBA" id="ARBA00006375"/>
    </source>
</evidence>
<dbReference type="PROSITE" id="PS50920">
    <property type="entry name" value="SOLCAR"/>
    <property type="match status" value="3"/>
</dbReference>
<keyword evidence="5" id="KW-0677">Repeat</keyword>
<gene>
    <name evidence="13" type="ORF">OAUR00152_LOCUS38353</name>
</gene>
<dbReference type="PANTHER" id="PTHR46650">
    <property type="entry name" value="PEROXISOMAL ADENINE NUCLEOTIDE TRANSPORTER 1"/>
    <property type="match status" value="1"/>
</dbReference>
<reference evidence="13" key="1">
    <citation type="submission" date="2021-01" db="EMBL/GenBank/DDBJ databases">
        <authorList>
            <person name="Corre E."/>
            <person name="Pelletier E."/>
            <person name="Niang G."/>
            <person name="Scheremetjew M."/>
            <person name="Finn R."/>
            <person name="Kale V."/>
            <person name="Holt S."/>
            <person name="Cochrane G."/>
            <person name="Meng A."/>
            <person name="Brown T."/>
            <person name="Cohen L."/>
        </authorList>
    </citation>
    <scope>NUCLEOTIDE SEQUENCE</scope>
    <source>
        <strain evidence="13">Isolate 1302-5</strain>
    </source>
</reference>
<dbReference type="AlphaFoldDB" id="A0A7S4NE59"/>
<evidence type="ECO:0000256" key="6">
    <source>
        <dbReference type="ARBA" id="ARBA00022989"/>
    </source>
</evidence>
<dbReference type="GO" id="GO:0006635">
    <property type="term" value="P:fatty acid beta-oxidation"/>
    <property type="evidence" value="ECO:0007669"/>
    <property type="project" value="InterPro"/>
</dbReference>